<evidence type="ECO:0000313" key="1">
    <source>
        <dbReference type="EMBL" id="JAD24233.1"/>
    </source>
</evidence>
<reference evidence="1" key="2">
    <citation type="journal article" date="2015" name="Data Brief">
        <title>Shoot transcriptome of the giant reed, Arundo donax.</title>
        <authorList>
            <person name="Barrero R.A."/>
            <person name="Guerrero F.D."/>
            <person name="Moolhuijzen P."/>
            <person name="Goolsby J.A."/>
            <person name="Tidwell J."/>
            <person name="Bellgard S.E."/>
            <person name="Bellgard M.I."/>
        </authorList>
    </citation>
    <scope>NUCLEOTIDE SEQUENCE</scope>
    <source>
        <tissue evidence="1">Shoot tissue taken approximately 20 cm above the soil surface</tissue>
    </source>
</reference>
<dbReference type="AlphaFoldDB" id="A0A0A8YEZ5"/>
<sequence>MELSRQQTWSRGATRLLVLLDTNRVD</sequence>
<dbReference type="EMBL" id="GBRH01273662">
    <property type="protein sequence ID" value="JAD24233.1"/>
    <property type="molecule type" value="Transcribed_RNA"/>
</dbReference>
<accession>A0A0A8YEZ5</accession>
<reference evidence="1" key="1">
    <citation type="submission" date="2014-09" db="EMBL/GenBank/DDBJ databases">
        <authorList>
            <person name="Magalhaes I.L.F."/>
            <person name="Oliveira U."/>
            <person name="Santos F.R."/>
            <person name="Vidigal T.H.D.A."/>
            <person name="Brescovit A.D."/>
            <person name="Santos A.J."/>
        </authorList>
    </citation>
    <scope>NUCLEOTIDE SEQUENCE</scope>
    <source>
        <tissue evidence="1">Shoot tissue taken approximately 20 cm above the soil surface</tissue>
    </source>
</reference>
<proteinExistence type="predicted"/>
<organism evidence="1">
    <name type="scientific">Arundo donax</name>
    <name type="common">Giant reed</name>
    <name type="synonym">Donax arundinaceus</name>
    <dbReference type="NCBI Taxonomy" id="35708"/>
    <lineage>
        <taxon>Eukaryota</taxon>
        <taxon>Viridiplantae</taxon>
        <taxon>Streptophyta</taxon>
        <taxon>Embryophyta</taxon>
        <taxon>Tracheophyta</taxon>
        <taxon>Spermatophyta</taxon>
        <taxon>Magnoliopsida</taxon>
        <taxon>Liliopsida</taxon>
        <taxon>Poales</taxon>
        <taxon>Poaceae</taxon>
        <taxon>PACMAD clade</taxon>
        <taxon>Arundinoideae</taxon>
        <taxon>Arundineae</taxon>
        <taxon>Arundo</taxon>
    </lineage>
</organism>
<protein>
    <submittedName>
        <fullName evidence="1">Uncharacterized protein</fullName>
    </submittedName>
</protein>
<name>A0A0A8YEZ5_ARUDO</name>